<dbReference type="GO" id="GO:0004601">
    <property type="term" value="F:peroxidase activity"/>
    <property type="evidence" value="ECO:0007669"/>
    <property type="project" value="UniProtKB-KW"/>
</dbReference>
<dbReference type="SUPFAM" id="SSF69118">
    <property type="entry name" value="AhpD-like"/>
    <property type="match status" value="1"/>
</dbReference>
<feature type="region of interest" description="Disordered" evidence="1">
    <location>
        <begin position="1"/>
        <end position="20"/>
    </location>
</feature>
<keyword evidence="3" id="KW-0560">Oxidoreductase</keyword>
<dbReference type="InterPro" id="IPR003779">
    <property type="entry name" value="CMD-like"/>
</dbReference>
<evidence type="ECO:0000256" key="1">
    <source>
        <dbReference type="SAM" id="MobiDB-lite"/>
    </source>
</evidence>
<comment type="caution">
    <text evidence="3">The sequence shown here is derived from an EMBL/GenBank/DDBJ whole genome shotgun (WGS) entry which is preliminary data.</text>
</comment>
<dbReference type="PANTHER" id="PTHR35446:SF3">
    <property type="entry name" value="CMD DOMAIN-CONTAINING PROTEIN"/>
    <property type="match status" value="1"/>
</dbReference>
<dbReference type="Proteomes" id="UP000540506">
    <property type="component" value="Unassembled WGS sequence"/>
</dbReference>
<accession>A0A7W7VVF9</accession>
<keyword evidence="3" id="KW-0575">Peroxidase</keyword>
<protein>
    <submittedName>
        <fullName evidence="3">AhpD family alkylhydroperoxidase</fullName>
    </submittedName>
</protein>
<dbReference type="AlphaFoldDB" id="A0A7W7VVF9"/>
<reference evidence="3 4" key="1">
    <citation type="submission" date="2020-08" db="EMBL/GenBank/DDBJ databases">
        <title>Sequencing the genomes of 1000 actinobacteria strains.</title>
        <authorList>
            <person name="Klenk H.-P."/>
        </authorList>
    </citation>
    <scope>NUCLEOTIDE SEQUENCE [LARGE SCALE GENOMIC DNA]</scope>
    <source>
        <strain evidence="3 4">DSM 41654</strain>
    </source>
</reference>
<dbReference type="Pfam" id="PF02627">
    <property type="entry name" value="CMD"/>
    <property type="match status" value="1"/>
</dbReference>
<proteinExistence type="predicted"/>
<dbReference type="Gene3D" id="1.20.1290.10">
    <property type="entry name" value="AhpD-like"/>
    <property type="match status" value="1"/>
</dbReference>
<dbReference type="PANTHER" id="PTHR35446">
    <property type="entry name" value="SI:CH211-175M2.5"/>
    <property type="match status" value="1"/>
</dbReference>
<evidence type="ECO:0000259" key="2">
    <source>
        <dbReference type="Pfam" id="PF02627"/>
    </source>
</evidence>
<dbReference type="EMBL" id="JACHJV010000001">
    <property type="protein sequence ID" value="MBB4924346.1"/>
    <property type="molecule type" value="Genomic_DNA"/>
</dbReference>
<name>A0A7W7VVF9_KITKI</name>
<sequence>MSRQYFPAHTLESAPTAARAPMEATTRHLGYLPAPVRSMAESPEVLTGFLELNKRFEGSTLDALAREVLVLTIATRNACHVCVAMHTARLTGMRADEALITALRAGTPLEEPRLEAVRLFTLEILATAGDASPEALDAFFAHGYTPRNALEVVLGISTYTLSTFANRLTGAELDQQLAPFAWSEAPAA</sequence>
<dbReference type="RefSeq" id="WP_184936308.1">
    <property type="nucleotide sequence ID" value="NZ_JACHJV010000001.1"/>
</dbReference>
<evidence type="ECO:0000313" key="4">
    <source>
        <dbReference type="Proteomes" id="UP000540506"/>
    </source>
</evidence>
<gene>
    <name evidence="3" type="ORF">FHR34_003339</name>
</gene>
<evidence type="ECO:0000313" key="3">
    <source>
        <dbReference type="EMBL" id="MBB4924346.1"/>
    </source>
</evidence>
<keyword evidence="4" id="KW-1185">Reference proteome</keyword>
<feature type="domain" description="Carboxymuconolactone decarboxylase-like" evidence="2">
    <location>
        <begin position="44"/>
        <end position="102"/>
    </location>
</feature>
<organism evidence="3 4">
    <name type="scientific">Kitasatospora kifunensis</name>
    <name type="common">Streptomyces kifunensis</name>
    <dbReference type="NCBI Taxonomy" id="58351"/>
    <lineage>
        <taxon>Bacteria</taxon>
        <taxon>Bacillati</taxon>
        <taxon>Actinomycetota</taxon>
        <taxon>Actinomycetes</taxon>
        <taxon>Kitasatosporales</taxon>
        <taxon>Streptomycetaceae</taxon>
        <taxon>Kitasatospora</taxon>
    </lineage>
</organism>
<dbReference type="InterPro" id="IPR029032">
    <property type="entry name" value="AhpD-like"/>
</dbReference>